<dbReference type="Gene3D" id="3.40.50.1380">
    <property type="entry name" value="Methylglyoxal synthase-like domain"/>
    <property type="match status" value="1"/>
</dbReference>
<sequence>MESYLSPEMKSTGEAIGYDNKLTRALYKALQATGMHVSNYGTIFVTIADQDKQQALPLVKRFYDLGFNIEATTGTAEFLREHGIRTRTRRKLSEGSSEIIEALRQGHISYVINTIDINQHNTRLDGYEIRRTAVENNVTVFTALETVRVLLDVLEEITLRVSTIDAK</sequence>
<keyword evidence="2" id="KW-0436">Ligase</keyword>
<dbReference type="InterPro" id="IPR033937">
    <property type="entry name" value="MGS_CPS_CarB"/>
</dbReference>
<dbReference type="GO" id="GO:0006541">
    <property type="term" value="P:glutamine metabolic process"/>
    <property type="evidence" value="ECO:0007669"/>
    <property type="project" value="TreeGrafter"/>
</dbReference>
<dbReference type="GO" id="GO:0004088">
    <property type="term" value="F:carbamoyl-phosphate synthase (glutamine-hydrolyzing) activity"/>
    <property type="evidence" value="ECO:0007669"/>
    <property type="project" value="UniProtKB-EC"/>
</dbReference>
<protein>
    <recommendedName>
        <fullName evidence="1">carbamoyl-phosphate synthase (glutamine-hydrolyzing)</fullName>
        <ecNumber evidence="1">6.3.5.5</ecNumber>
    </recommendedName>
</protein>
<dbReference type="CDD" id="cd01424">
    <property type="entry name" value="MGS_CPS_II"/>
    <property type="match status" value="1"/>
</dbReference>
<keyword evidence="4" id="KW-0067">ATP-binding</keyword>
<dbReference type="PROSITE" id="PS51855">
    <property type="entry name" value="MGS"/>
    <property type="match status" value="1"/>
</dbReference>
<evidence type="ECO:0000256" key="4">
    <source>
        <dbReference type="ARBA" id="ARBA00022840"/>
    </source>
</evidence>
<evidence type="ECO:0000256" key="2">
    <source>
        <dbReference type="ARBA" id="ARBA00022598"/>
    </source>
</evidence>
<dbReference type="InterPro" id="IPR011607">
    <property type="entry name" value="MGS-like_dom"/>
</dbReference>
<dbReference type="SUPFAM" id="SSF52335">
    <property type="entry name" value="Methylglyoxal synthase-like"/>
    <property type="match status" value="1"/>
</dbReference>
<evidence type="ECO:0000313" key="6">
    <source>
        <dbReference type="EMBL" id="EKC53927.1"/>
    </source>
</evidence>
<dbReference type="EC" id="6.3.5.5" evidence="1"/>
<comment type="caution">
    <text evidence="6">The sequence shown here is derived from an EMBL/GenBank/DDBJ whole genome shotgun (WGS) entry which is preliminary data.</text>
</comment>
<evidence type="ECO:0000259" key="5">
    <source>
        <dbReference type="PROSITE" id="PS51855"/>
    </source>
</evidence>
<feature type="domain" description="MGS-like" evidence="5">
    <location>
        <begin position="35"/>
        <end position="167"/>
    </location>
</feature>
<proteinExistence type="predicted"/>
<organism evidence="6">
    <name type="scientific">human gut metagenome</name>
    <dbReference type="NCBI Taxonomy" id="408170"/>
    <lineage>
        <taxon>unclassified sequences</taxon>
        <taxon>metagenomes</taxon>
        <taxon>organismal metagenomes</taxon>
    </lineage>
</organism>
<dbReference type="GO" id="GO:0005524">
    <property type="term" value="F:ATP binding"/>
    <property type="evidence" value="ECO:0007669"/>
    <property type="project" value="UniProtKB-KW"/>
</dbReference>
<dbReference type="InterPro" id="IPR036914">
    <property type="entry name" value="MGS-like_dom_sf"/>
</dbReference>
<dbReference type="EMBL" id="AJWZ01008503">
    <property type="protein sequence ID" value="EKC53927.1"/>
    <property type="molecule type" value="Genomic_DNA"/>
</dbReference>
<evidence type="ECO:0000256" key="1">
    <source>
        <dbReference type="ARBA" id="ARBA00012738"/>
    </source>
</evidence>
<keyword evidence="3" id="KW-0547">Nucleotide-binding</keyword>
<gene>
    <name evidence="6" type="ORF">OBE_12350</name>
</gene>
<dbReference type="Pfam" id="PF02142">
    <property type="entry name" value="MGS"/>
    <property type="match status" value="1"/>
</dbReference>
<reference evidence="6" key="1">
    <citation type="journal article" date="2013" name="Environ. Microbiol.">
        <title>Microbiota from the distal guts of lean and obese adolescents exhibit partial functional redundancy besides clear differences in community structure.</title>
        <authorList>
            <person name="Ferrer M."/>
            <person name="Ruiz A."/>
            <person name="Lanza F."/>
            <person name="Haange S.B."/>
            <person name="Oberbach A."/>
            <person name="Till H."/>
            <person name="Bargiela R."/>
            <person name="Campoy C."/>
            <person name="Segura M.T."/>
            <person name="Richter M."/>
            <person name="von Bergen M."/>
            <person name="Seifert J."/>
            <person name="Suarez A."/>
        </authorList>
    </citation>
    <scope>NUCLEOTIDE SEQUENCE</scope>
</reference>
<accession>K1RZE4</accession>
<name>K1RZE4_9ZZZZ</name>
<dbReference type="SUPFAM" id="SSF56059">
    <property type="entry name" value="Glutathione synthetase ATP-binding domain-like"/>
    <property type="match status" value="1"/>
</dbReference>
<dbReference type="AlphaFoldDB" id="K1RZE4"/>
<dbReference type="SMART" id="SM00851">
    <property type="entry name" value="MGS"/>
    <property type="match status" value="1"/>
</dbReference>
<evidence type="ECO:0000256" key="3">
    <source>
        <dbReference type="ARBA" id="ARBA00022741"/>
    </source>
</evidence>
<dbReference type="GO" id="GO:0005737">
    <property type="term" value="C:cytoplasm"/>
    <property type="evidence" value="ECO:0007669"/>
    <property type="project" value="TreeGrafter"/>
</dbReference>
<dbReference type="PANTHER" id="PTHR11405">
    <property type="entry name" value="CARBAMOYLTRANSFERASE FAMILY MEMBER"/>
    <property type="match status" value="1"/>
</dbReference>
<dbReference type="PANTHER" id="PTHR11405:SF53">
    <property type="entry name" value="CARBAMOYL-PHOSPHATE SYNTHASE [AMMONIA], MITOCHONDRIAL"/>
    <property type="match status" value="1"/>
</dbReference>